<accession>A0A6N6W2E7</accession>
<feature type="non-terminal residue" evidence="2">
    <location>
        <position position="198"/>
    </location>
</feature>
<dbReference type="Proteomes" id="UP000463700">
    <property type="component" value="Unassembled WGS sequence"/>
</dbReference>
<proteinExistence type="predicted"/>
<dbReference type="RefSeq" id="WP_199203105.1">
    <property type="nucleotide sequence ID" value="NZ_VOSW01000151.1"/>
</dbReference>
<comment type="caution">
    <text evidence="2">The sequence shown here is derived from an EMBL/GenBank/DDBJ whole genome shotgun (WGS) entry which is preliminary data.</text>
</comment>
<evidence type="ECO:0000313" key="3">
    <source>
        <dbReference type="Proteomes" id="UP000463700"/>
    </source>
</evidence>
<gene>
    <name evidence="2" type="ORF">FSO04_41915</name>
</gene>
<evidence type="ECO:0000313" key="2">
    <source>
        <dbReference type="EMBL" id="KAE8754038.1"/>
    </source>
</evidence>
<organism evidence="2 3">
    <name type="scientific">Paraburkholderia madseniana</name>
    <dbReference type="NCBI Taxonomy" id="2599607"/>
    <lineage>
        <taxon>Bacteria</taxon>
        <taxon>Pseudomonadati</taxon>
        <taxon>Pseudomonadota</taxon>
        <taxon>Betaproteobacteria</taxon>
        <taxon>Burkholderiales</taxon>
        <taxon>Burkholderiaceae</taxon>
        <taxon>Paraburkholderia</taxon>
    </lineage>
</organism>
<dbReference type="EMBL" id="VOSW01000151">
    <property type="protein sequence ID" value="KAE8754038.1"/>
    <property type="molecule type" value="Genomic_DNA"/>
</dbReference>
<evidence type="ECO:0000256" key="1">
    <source>
        <dbReference type="SAM" id="MobiDB-lite"/>
    </source>
</evidence>
<feature type="region of interest" description="Disordered" evidence="1">
    <location>
        <begin position="177"/>
        <end position="198"/>
    </location>
</feature>
<reference evidence="2 3" key="1">
    <citation type="journal article" date="2020" name="Int. J. Syst. Evol. Microbiol.">
        <title>Paraburkholderia madseniana sp. nov., a phenolic acid-degrading bacterium isolated from acidic forest soil.</title>
        <authorList>
            <person name="Wilhelm R.C."/>
            <person name="Murphy S.J.L."/>
            <person name="Feriancek N.M."/>
            <person name="Karasz D.C."/>
            <person name="DeRito C.M."/>
            <person name="Newman J.D."/>
            <person name="Buckley D.H."/>
        </authorList>
    </citation>
    <scope>NUCLEOTIDE SEQUENCE [LARGE SCALE GENOMIC DNA]</scope>
    <source>
        <strain evidence="2 3">RP11</strain>
    </source>
</reference>
<sequence>MYGDSIGAFKVAIRRPAAAATAATFATGGPVTDRPEPRVQFSSGAERALIGRDCKTDLKPGVGDEDLRHPLAINQESRNMSGKEHKGVSHFEPSSQTQKNTDRSSLRTALNKTGAGDLATPGNGSRLPLHETAVALSTHPARITVRRRRMSDIAVMIFAAGAMATAFPSHCVAASADGGGAGATSAAGDGGAGGGGNE</sequence>
<name>A0A6N6W2E7_9BURK</name>
<feature type="region of interest" description="Disordered" evidence="1">
    <location>
        <begin position="57"/>
        <end position="105"/>
    </location>
</feature>
<protein>
    <submittedName>
        <fullName evidence="2">Uncharacterized protein</fullName>
    </submittedName>
</protein>
<dbReference type="AlphaFoldDB" id="A0A6N6W2E7"/>